<evidence type="ECO:0000256" key="1">
    <source>
        <dbReference type="SAM" id="Phobius"/>
    </source>
</evidence>
<evidence type="ECO:0000313" key="3">
    <source>
        <dbReference type="WBParaSite" id="L893_g11071.t1"/>
    </source>
</evidence>
<keyword evidence="2" id="KW-1185">Reference proteome</keyword>
<keyword evidence="1" id="KW-1133">Transmembrane helix</keyword>
<dbReference type="Proteomes" id="UP000095287">
    <property type="component" value="Unplaced"/>
</dbReference>
<keyword evidence="1" id="KW-0472">Membrane</keyword>
<reference evidence="3" key="1">
    <citation type="submission" date="2016-11" db="UniProtKB">
        <authorList>
            <consortium name="WormBaseParasite"/>
        </authorList>
    </citation>
    <scope>IDENTIFICATION</scope>
</reference>
<feature type="transmembrane region" description="Helical" evidence="1">
    <location>
        <begin position="20"/>
        <end position="41"/>
    </location>
</feature>
<proteinExistence type="predicted"/>
<dbReference type="AlphaFoldDB" id="A0A1I7XZ21"/>
<feature type="transmembrane region" description="Helical" evidence="1">
    <location>
        <begin position="75"/>
        <end position="95"/>
    </location>
</feature>
<accession>A0A1I7XZ21</accession>
<name>A0A1I7XZ21_9BILA</name>
<evidence type="ECO:0000313" key="2">
    <source>
        <dbReference type="Proteomes" id="UP000095287"/>
    </source>
</evidence>
<sequence length="116" mass="13276">MDPFFKYSGPPEDQSVYIDIGIILAGPILLMVVFYVFLFCCDCRKAKHDREVQQRYVLEQNSDPNHNGSPDAEMVIRLVMVLAFLLLSCCCFLILSPYCKPKQDGQVRQPKSLEQV</sequence>
<dbReference type="WBParaSite" id="L893_g11071.t1">
    <property type="protein sequence ID" value="L893_g11071.t1"/>
    <property type="gene ID" value="L893_g11071"/>
</dbReference>
<protein>
    <submittedName>
        <fullName evidence="3">Protein shisa-5</fullName>
    </submittedName>
</protein>
<organism evidence="2 3">
    <name type="scientific">Steinernema glaseri</name>
    <dbReference type="NCBI Taxonomy" id="37863"/>
    <lineage>
        <taxon>Eukaryota</taxon>
        <taxon>Metazoa</taxon>
        <taxon>Ecdysozoa</taxon>
        <taxon>Nematoda</taxon>
        <taxon>Chromadorea</taxon>
        <taxon>Rhabditida</taxon>
        <taxon>Tylenchina</taxon>
        <taxon>Panagrolaimomorpha</taxon>
        <taxon>Strongyloidoidea</taxon>
        <taxon>Steinernematidae</taxon>
        <taxon>Steinernema</taxon>
    </lineage>
</organism>
<keyword evidence="1" id="KW-0812">Transmembrane</keyword>